<gene>
    <name evidence="2" type="ORF">POTOM_044693</name>
</gene>
<dbReference type="Proteomes" id="UP000886885">
    <property type="component" value="Chromosome 13A"/>
</dbReference>
<dbReference type="Pfam" id="PF03140">
    <property type="entry name" value="DUF247"/>
    <property type="match status" value="1"/>
</dbReference>
<dbReference type="GO" id="GO:0016746">
    <property type="term" value="F:acyltransferase activity"/>
    <property type="evidence" value="ECO:0007669"/>
    <property type="project" value="InterPro"/>
</dbReference>
<accession>A0A8X7YPY7</accession>
<name>A0A8X7YPY7_POPTO</name>
<dbReference type="PANTHER" id="PTHR31170:SF20">
    <property type="entry name" value="DUF247 DOMAIN PROTEIN"/>
    <property type="match status" value="1"/>
</dbReference>
<keyword evidence="3" id="KW-1185">Reference proteome</keyword>
<dbReference type="OrthoDB" id="10051137at2759"/>
<sequence>MANPVAAEDGPSRRYPWLFSIQQKIEDLSPVSNWSIWKVPNSLRTVNEDAYNPHIISIGPLHKGKHELLSMEVHKLYYMRSLLQRTPDLHETLKSSAEAIKEFDEMARACYAEPIEMSSSELAEILLVDGCFMLELFIRYSKVDLRVQDDPLFYSSWIILTLQRDLALLENQIPFFFLERLYSQVVESSTIGQSLPSLPELALGFFKSVLYINDENFRIMRRPYPHLLDLIHNCYLPPALSGRSNIGEWVSTQPATSLDKAGIVFRKGTTRSQFDLRFSNGALEIPPLLIHDSTVSVLQNLIAYEQLSRGTAKYITSYFAFMSRLAYDWRDAELLESKGVIETHMSGWRDVSMLFKDMCKQVVVQDFYYAKLCQDLNSNFRTRWALYKATLRKTYFSSPWTTVSVIASCVLLSLHVIQTRCLVELICMFFVASWTGVVKYHGPRPSIQPKQVFVSNHTSMIDFIILEQMTAFAVIMQKHPGWVGLLQSTILESVGCIWFNRAEAKDREIVAKK</sequence>
<dbReference type="AlphaFoldDB" id="A0A8X7YPY7"/>
<protein>
    <recommendedName>
        <fullName evidence="1">Phospholipid/glycerol acyltransferase domain-containing protein</fullName>
    </recommendedName>
</protein>
<comment type="caution">
    <text evidence="2">The sequence shown here is derived from an EMBL/GenBank/DDBJ whole genome shotgun (WGS) entry which is preliminary data.</text>
</comment>
<proteinExistence type="predicted"/>
<feature type="domain" description="Phospholipid/glycerol acyltransferase" evidence="1">
    <location>
        <begin position="438"/>
        <end position="512"/>
    </location>
</feature>
<dbReference type="InterPro" id="IPR002123">
    <property type="entry name" value="Plipid/glycerol_acylTrfase"/>
</dbReference>
<organism evidence="2 3">
    <name type="scientific">Populus tomentosa</name>
    <name type="common">Chinese white poplar</name>
    <dbReference type="NCBI Taxonomy" id="118781"/>
    <lineage>
        <taxon>Eukaryota</taxon>
        <taxon>Viridiplantae</taxon>
        <taxon>Streptophyta</taxon>
        <taxon>Embryophyta</taxon>
        <taxon>Tracheophyta</taxon>
        <taxon>Spermatophyta</taxon>
        <taxon>Magnoliopsida</taxon>
        <taxon>eudicotyledons</taxon>
        <taxon>Gunneridae</taxon>
        <taxon>Pentapetalae</taxon>
        <taxon>rosids</taxon>
        <taxon>fabids</taxon>
        <taxon>Malpighiales</taxon>
        <taxon>Salicaceae</taxon>
        <taxon>Saliceae</taxon>
        <taxon>Populus</taxon>
    </lineage>
</organism>
<evidence type="ECO:0000313" key="2">
    <source>
        <dbReference type="EMBL" id="KAG6752463.1"/>
    </source>
</evidence>
<evidence type="ECO:0000259" key="1">
    <source>
        <dbReference type="Pfam" id="PF01553"/>
    </source>
</evidence>
<evidence type="ECO:0000313" key="3">
    <source>
        <dbReference type="Proteomes" id="UP000886885"/>
    </source>
</evidence>
<reference evidence="2" key="1">
    <citation type="journal article" date="2020" name="bioRxiv">
        <title>Hybrid origin of Populus tomentosa Carr. identified through genome sequencing and phylogenomic analysis.</title>
        <authorList>
            <person name="An X."/>
            <person name="Gao K."/>
            <person name="Chen Z."/>
            <person name="Li J."/>
            <person name="Yang X."/>
            <person name="Yang X."/>
            <person name="Zhou J."/>
            <person name="Guo T."/>
            <person name="Zhao T."/>
            <person name="Huang S."/>
            <person name="Miao D."/>
            <person name="Khan W.U."/>
            <person name="Rao P."/>
            <person name="Ye M."/>
            <person name="Lei B."/>
            <person name="Liao W."/>
            <person name="Wang J."/>
            <person name="Ji L."/>
            <person name="Li Y."/>
            <person name="Guo B."/>
            <person name="Mustafa N.S."/>
            <person name="Li S."/>
            <person name="Yun Q."/>
            <person name="Keller S.R."/>
            <person name="Mao J."/>
            <person name="Zhang R."/>
            <person name="Strauss S.H."/>
        </authorList>
    </citation>
    <scope>NUCLEOTIDE SEQUENCE</scope>
    <source>
        <strain evidence="2">GM15</strain>
        <tissue evidence="2">Leaf</tissue>
    </source>
</reference>
<dbReference type="PANTHER" id="PTHR31170">
    <property type="entry name" value="BNAC04G53230D PROTEIN"/>
    <property type="match status" value="1"/>
</dbReference>
<dbReference type="InterPro" id="IPR004158">
    <property type="entry name" value="DUF247_pln"/>
</dbReference>
<dbReference type="EMBL" id="JAAWWB010000025">
    <property type="protein sequence ID" value="KAG6752463.1"/>
    <property type="molecule type" value="Genomic_DNA"/>
</dbReference>
<dbReference type="Pfam" id="PF01553">
    <property type="entry name" value="Acyltransferase"/>
    <property type="match status" value="1"/>
</dbReference>